<evidence type="ECO:0000313" key="2">
    <source>
        <dbReference type="EMBL" id="KRZ13691.1"/>
    </source>
</evidence>
<proteinExistence type="predicted"/>
<name>A0A0V1HSG9_9BILA</name>
<reference evidence="2 3" key="1">
    <citation type="submission" date="2015-01" db="EMBL/GenBank/DDBJ databases">
        <title>Evolution of Trichinella species and genotypes.</title>
        <authorList>
            <person name="Korhonen P.K."/>
            <person name="Edoardo P."/>
            <person name="Giuseppe L.R."/>
            <person name="Gasser R.B."/>
        </authorList>
    </citation>
    <scope>NUCLEOTIDE SEQUENCE [LARGE SCALE GENOMIC DNA]</scope>
    <source>
        <strain evidence="2">ISS1029</strain>
    </source>
</reference>
<dbReference type="Proteomes" id="UP000055024">
    <property type="component" value="Unassembled WGS sequence"/>
</dbReference>
<dbReference type="AlphaFoldDB" id="A0A0V1HSG9"/>
<protein>
    <submittedName>
        <fullName evidence="2">Uncharacterized protein</fullName>
    </submittedName>
</protein>
<evidence type="ECO:0000313" key="3">
    <source>
        <dbReference type="Proteomes" id="UP000055024"/>
    </source>
</evidence>
<organism evidence="2 3">
    <name type="scientific">Trichinella zimbabwensis</name>
    <dbReference type="NCBI Taxonomy" id="268475"/>
    <lineage>
        <taxon>Eukaryota</taxon>
        <taxon>Metazoa</taxon>
        <taxon>Ecdysozoa</taxon>
        <taxon>Nematoda</taxon>
        <taxon>Enoplea</taxon>
        <taxon>Dorylaimia</taxon>
        <taxon>Trichinellida</taxon>
        <taxon>Trichinellidae</taxon>
        <taxon>Trichinella</taxon>
    </lineage>
</organism>
<keyword evidence="3" id="KW-1185">Reference proteome</keyword>
<evidence type="ECO:0000313" key="1">
    <source>
        <dbReference type="EMBL" id="KRZ13688.1"/>
    </source>
</evidence>
<dbReference type="OrthoDB" id="5926399at2759"/>
<gene>
    <name evidence="1" type="ORF">T11_10432</name>
    <name evidence="2" type="ORF">T11_11288</name>
</gene>
<dbReference type="EMBL" id="JYDP01000030">
    <property type="protein sequence ID" value="KRZ13688.1"/>
    <property type="molecule type" value="Genomic_DNA"/>
</dbReference>
<dbReference type="EMBL" id="JYDP01000030">
    <property type="protein sequence ID" value="KRZ13691.1"/>
    <property type="molecule type" value="Genomic_DNA"/>
</dbReference>
<comment type="caution">
    <text evidence="2">The sequence shown here is derived from an EMBL/GenBank/DDBJ whole genome shotgun (WGS) entry which is preliminary data.</text>
</comment>
<accession>A0A0V1HSG9</accession>
<sequence>MHTIKLLQINNIKISIVLKIIVDELDINIRPDSKYSSTNNFLRLTCQRGSNFSLKLDLILMTWYKTDLFYELKR</sequence>